<dbReference type="CDD" id="cd01201">
    <property type="entry name" value="PH_BEACH"/>
    <property type="match status" value="1"/>
</dbReference>
<comment type="subcellular location">
    <subcellularLocation>
        <location evidence="1">Membrane</location>
    </subcellularLocation>
</comment>
<feature type="compositionally biased region" description="Acidic residues" evidence="6">
    <location>
        <begin position="1802"/>
        <end position="1815"/>
    </location>
</feature>
<evidence type="ECO:0000256" key="5">
    <source>
        <dbReference type="PROSITE-ProRule" id="PRU00221"/>
    </source>
</evidence>
<dbReference type="InterPro" id="IPR046852">
    <property type="entry name" value="Neurobeachin_a-sol"/>
</dbReference>
<feature type="compositionally biased region" description="Polar residues" evidence="6">
    <location>
        <begin position="1658"/>
        <end position="1673"/>
    </location>
</feature>
<feature type="compositionally biased region" description="Basic and acidic residues" evidence="6">
    <location>
        <begin position="1502"/>
        <end position="1523"/>
    </location>
</feature>
<dbReference type="Pfam" id="PF15787">
    <property type="entry name" value="DUF4704"/>
    <property type="match status" value="1"/>
</dbReference>
<feature type="compositionally biased region" description="Basic and acidic residues" evidence="6">
    <location>
        <begin position="1643"/>
        <end position="1655"/>
    </location>
</feature>
<dbReference type="PROSITE" id="PS50082">
    <property type="entry name" value="WD_REPEATS_2"/>
    <property type="match status" value="1"/>
</dbReference>
<feature type="compositionally biased region" description="Basic and acidic residues" evidence="6">
    <location>
        <begin position="1608"/>
        <end position="1631"/>
    </location>
</feature>
<protein>
    <submittedName>
        <fullName evidence="10">Neurobeachin-like isoform X1</fullName>
    </submittedName>
</protein>
<dbReference type="Gene3D" id="1.10.1540.10">
    <property type="entry name" value="BEACH domain"/>
    <property type="match status" value="1"/>
</dbReference>
<keyword evidence="9" id="KW-1185">Reference proteome</keyword>
<evidence type="ECO:0000256" key="3">
    <source>
        <dbReference type="ARBA" id="ARBA00022737"/>
    </source>
</evidence>
<evidence type="ECO:0000256" key="6">
    <source>
        <dbReference type="SAM" id="MobiDB-lite"/>
    </source>
</evidence>
<dbReference type="PROSITE" id="PS50197">
    <property type="entry name" value="BEACH"/>
    <property type="match status" value="1"/>
</dbReference>
<dbReference type="SMART" id="SM00320">
    <property type="entry name" value="WD40"/>
    <property type="match status" value="4"/>
</dbReference>
<dbReference type="InterPro" id="IPR000409">
    <property type="entry name" value="BEACH_dom"/>
</dbReference>
<dbReference type="InterPro" id="IPR046851">
    <property type="entry name" value="NBCH_WD40"/>
</dbReference>
<dbReference type="Pfam" id="PF06469">
    <property type="entry name" value="DUF1088"/>
    <property type="match status" value="1"/>
</dbReference>
<dbReference type="GO" id="GO:0008104">
    <property type="term" value="P:intracellular protein localization"/>
    <property type="evidence" value="ECO:0007669"/>
    <property type="project" value="TreeGrafter"/>
</dbReference>
<dbReference type="OMA" id="NMEASQP"/>
<accession>A0A9W3B1Q3</accession>
<dbReference type="CDD" id="cd06071">
    <property type="entry name" value="Beach"/>
    <property type="match status" value="1"/>
</dbReference>
<dbReference type="InterPro" id="IPR013320">
    <property type="entry name" value="ConA-like_dom_sf"/>
</dbReference>
<gene>
    <name evidence="10" type="primary">LOC106052206</name>
</gene>
<evidence type="ECO:0000256" key="4">
    <source>
        <dbReference type="ARBA" id="ARBA00023136"/>
    </source>
</evidence>
<evidence type="ECO:0000313" key="9">
    <source>
        <dbReference type="Proteomes" id="UP001165740"/>
    </source>
</evidence>
<dbReference type="Gene3D" id="2.60.120.200">
    <property type="match status" value="1"/>
</dbReference>
<feature type="compositionally biased region" description="Basic and acidic residues" evidence="6">
    <location>
        <begin position="1099"/>
        <end position="1108"/>
    </location>
</feature>
<evidence type="ECO:0000313" key="10">
    <source>
        <dbReference type="RefSeq" id="XP_055893437.1"/>
    </source>
</evidence>
<feature type="compositionally biased region" description="Basic and acidic residues" evidence="6">
    <location>
        <begin position="1058"/>
        <end position="1085"/>
    </location>
</feature>
<dbReference type="InterPro" id="IPR016024">
    <property type="entry name" value="ARM-type_fold"/>
</dbReference>
<dbReference type="InterPro" id="IPR011993">
    <property type="entry name" value="PH-like_dom_sf"/>
</dbReference>
<feature type="compositionally biased region" description="Basic and acidic residues" evidence="6">
    <location>
        <begin position="1014"/>
        <end position="1032"/>
    </location>
</feature>
<dbReference type="SUPFAM" id="SSF50729">
    <property type="entry name" value="PH domain-like"/>
    <property type="match status" value="1"/>
</dbReference>
<dbReference type="Pfam" id="PF02138">
    <property type="entry name" value="Beach"/>
    <property type="match status" value="1"/>
</dbReference>
<sequence length="3018" mass="339099">MSSTPNGEGVEDVKTVEGILKLKGNDELKFGLLIGLIELQQASNKDVVDTVLYLLVGGEFDIESNFVIQDPLNILHMLKLLGSCPNTLQAEIWSVFTAMLKKSRRNLHACTEVGLITRALDLLKTADEVTAAARLVQQSIFDLIIDMLGTLASYSITVKELKYMFALMKARNNVWQRHSTKLISVLRHMPHRQGPDEFFSFPGKKGSHIALPPIKTWPHQNGWTFSCWIRLDPVTGVNVEREKPYLYCFRTSKGIGYSAHFVGGSLVITAMKIKGKGFQHCVKYDFQPRQWYMVSIVHVYNRWSKSEVRCYVDGQLHTSADMSWLVSTSDPFDKCLIGSSVEGDPEEMFCGQMSTIYLFSDALLPQQILAMYHLGPGYKSQFRFENESLNMVSDAHERMVKMQDCKKLQEMGLWLQDVFQVLYDGKLTSAIVFMYNPIACDSQLCLESSPKGNQSYFLHSPHAMMCQDVKAVITHSIHSTLHSLGGVQILFPLFGQLDLPVDRGPDKPQEIDYTTCANLIGLLGDLIECSPAIQQQMLQNRGFLVISYLLEKSSREHITPAVLEAFLKVTEFLVDLNNGGIMLKYLFDYILFNPQLWVHTSVEVQTKLYCYLATEFINNAQIYNNIRRVSAVLQTMHSLKYYYWVVNPLDRSGVQPKGLDGPRPTRDEIVKLRSFMLLYVKELIIKGHGILEDELQSLLNYLTTLHEDDNLIDVLELLVHLMAEHPASMVPAFDQKNGVRTIFKLLASQNEDIRLFSLRLLGLFLMRSTYRRKQDAMSPHNLFSLLAERLMLHTQNISMSTYIVLFEILTERMSQENVKVRKEEPESTFRIENSAILKVVATMIRQSKPTAEVLEVKKTFLSDLTILCNNNKDNRRTVLQMSVWQDWLFSLAYIYPRNSEQQRITDMVMALFKMLLHHAIKYEFGGWRVWIDTLAILHSKVAYEDFKIHMSKMYQQFEQNRTDNISDPSELQHRPISTISGLSDPEQANRPVRKSSVKISEVSDAEAEAIKNGAKAEKIKEESPEAEAKEAEAGASGDVVKEEKGSAQEDGGEGETEGAGKHKEDSARKQSLSDEPKLEAAKPAEKFTNGYDDPSLFKSSDRSDEAQPKNKSNSVQMEGPGIPSLQRNPSIASRGGGHIFSPGPRAPAFRIPEFRWSFLHQKLLSDLLFAVETDIQVWKSHSTKTVIDFVNSSENHIYVVNVTHMISQLADNLITSCGGLLPLLAAATSQNGEIEILEPNQGLSIEQAVLILQRIMYMTDILVFASSTNFSELENEKNMPSGGILRQCLRLVCTSAVRNCLECRHRYPGRGPSEPPSPATNKPLNGVDPIHSLIGGSHPSAKNIVENLAGQTTPIKDPEKLLQDMDINRLRAVVYRDVEETKQAQFLALAIVYFCSVLMVSKYRDILEPPSPAATPTTATSAGSKDGSGAPTYQKITSSAMPLLPESSSSSVVSVKSSEESVQGDGKSDISMPLKSEPIKKLENEGMKENELMPETNKGKHSSSDHQLKEDGNEGIAKQENDKSSGQPEAPDQQGASAEESLSSHQAVDGASQVTVIAEVNLVSAEPDSDVVNKIDTESATESVVQDDITTTAGEVQDSVQSKSLENSSKEKQTNESIEKDANNRVDHVLEGVEVTSSTQLAGEDKKLNNAEAKGENVLSQDNQENETNSKDNTNAEKLATIDNQEKTIESTQENKIEPTCNDETKKVSDQPEAAVNSSPPREDTDSTRFNKLDDEDSGSSEDLNERPPGEGEESEDNVSDKAVSERSIEESETSSQQQQPVEEQQQKKEDEMKEEKKEEQQIEEPEQKEEEIAIEVETKEGETSQPASAEAEVESQSKEKQEKLKDVKPVEVMDEAKMEDVDLKEEDSPKGHRVEQRPERAEGEESRENSKPISSITLSQKSTDQDGACSSQKPSALELNISPPIHSLLTYQMDTGTLTERLERALGSVAPLLREVFVDFAPFLSKTLIGSHGQELLIGGGGLVTLKQSNSVVELVMLLCSQEWQNSLQKHAGLAFIELVNEGRLLAHATRDHIVRVANEAEFILNRMRAEDVQKHADFESTCAQSMMDRREEEKLCDHLIKSAKRRDHAIAVKQRDKILNILHNKHGAWGVEAEQLSKEFWKLDIWEDDSRRRRRMIRNPLGSSHPEATLKAAIEHGAAEDAINAARDAFHSHLATLKKTQRETTDFTDEELVMEEKDVEQEFSGPVALSTPCKLIAPGVTVSGTMSVTKNELYFEMDDDDPQNKKIDLKVLAYVDFLHGKWNFSEIRAIFSRRYLLQNVAIEIFMANRTAVMFAFPDHVTVKKVINALPRVGVGIKYGLQQARRVSMASGKQLFKLSNMTQKWQKREISNFDYIMYLNTIAGRTYNDLNQYPVFPWVLVNYDSDQLDLSSANSYRDLSKPIGALNETRKAYFEERFSSWEHDQIPPFHYGTHYSTSAFTLNWLIRVEPFTTMFLNLQGGKFDHPNRIFSSISQAWKNCQRDTSDVKELIPEFFCLPEMLTNSNHYNLGKQEDGTLVEDVQLPPWAKTPEEFIRINKMALESEFVSCQIHNWIDLIFGYKQRGPEAARATNVFYYLTYEGSVNLETMTDPVMKEAIENQIRSFGQTPTQLLMEPHPPRSSVMHLLIEKNQENRSIINKSPMMFSKNQDDVCMIMKFLSNSPVTHVAANTHPAVPVPAVTSISCNHNYAINRWNNGYTPQSNAASFSSEKADPAAPPNLPLAMDQLLVMNTGQQKRTLGDNFDQRLPVNHHSFVTTADNRFLFASGFWDKSFRIYLLDTARIVQVVFGHFDVVTCLARSECNISQDCYLVTGSKDCTVMVWMFSAKSQAILGDNNNVEMPTPRTVLTGHQSEITCVATIAELGLVVSGSKDGPSLVHSLTGDLLHSLEPPSTCHSPRLITVSREAFILLTYDSGNICMFSINGKLLHFMEHKDYIQSLILSRDGQYLLLGGNGGVVEVWRAHNFEHLYTYPVCDSSIRSLALTHDHRFVIAGLATGCLLVLNIDFNKWHHEFQERYT</sequence>
<dbReference type="OrthoDB" id="26681at2759"/>
<dbReference type="SUPFAM" id="SSF50978">
    <property type="entry name" value="WD40 repeat-like"/>
    <property type="match status" value="1"/>
</dbReference>
<feature type="region of interest" description="Disordered" evidence="6">
    <location>
        <begin position="964"/>
        <end position="1139"/>
    </location>
</feature>
<feature type="domain" description="BEACH" evidence="7">
    <location>
        <begin position="2331"/>
        <end position="2620"/>
    </location>
</feature>
<keyword evidence="3" id="KW-0677">Repeat</keyword>
<dbReference type="Pfam" id="PF20426">
    <property type="entry name" value="NBCH_WD40"/>
    <property type="match status" value="1"/>
</dbReference>
<keyword evidence="2 5" id="KW-0853">WD repeat</keyword>
<evidence type="ECO:0000259" key="7">
    <source>
        <dbReference type="PROSITE" id="PS50197"/>
    </source>
</evidence>
<dbReference type="GO" id="GO:0016020">
    <property type="term" value="C:membrane"/>
    <property type="evidence" value="ECO:0007669"/>
    <property type="project" value="UniProtKB-SubCell"/>
</dbReference>
<dbReference type="GeneID" id="106052206"/>
<dbReference type="InterPro" id="IPR001680">
    <property type="entry name" value="WD40_rpt"/>
</dbReference>
<dbReference type="Gene3D" id="2.130.10.10">
    <property type="entry name" value="YVTN repeat-like/Quinoprotein amine dehydrogenase"/>
    <property type="match status" value="1"/>
</dbReference>
<feature type="compositionally biased region" description="Basic and acidic residues" evidence="6">
    <location>
        <begin position="1477"/>
        <end position="1491"/>
    </location>
</feature>
<proteinExistence type="predicted"/>
<dbReference type="PANTHER" id="PTHR13743:SF162">
    <property type="entry name" value="NEUROBEACHIN"/>
    <property type="match status" value="1"/>
</dbReference>
<feature type="compositionally biased region" description="Polar residues" evidence="6">
    <location>
        <begin position="1534"/>
        <end position="1546"/>
    </location>
</feature>
<dbReference type="InterPro" id="IPR036322">
    <property type="entry name" value="WD40_repeat_dom_sf"/>
</dbReference>
<dbReference type="InterPro" id="IPR015943">
    <property type="entry name" value="WD40/YVTN_repeat-like_dom_sf"/>
</dbReference>
<dbReference type="InterPro" id="IPR010508">
    <property type="entry name" value="NBEA-like_DUF1088"/>
</dbReference>
<feature type="compositionally biased region" description="Basic and acidic residues" evidence="6">
    <location>
        <begin position="1836"/>
        <end position="1891"/>
    </location>
</feature>
<feature type="compositionally biased region" description="Polar residues" evidence="6">
    <location>
        <begin position="1892"/>
        <end position="1903"/>
    </location>
</feature>
<feature type="compositionally biased region" description="Polar residues" evidence="6">
    <location>
        <begin position="1578"/>
        <end position="1607"/>
    </location>
</feature>
<dbReference type="InterPro" id="IPR023362">
    <property type="entry name" value="PH-BEACH_dom"/>
</dbReference>
<feature type="region of interest" description="Disordered" evidence="6">
    <location>
        <begin position="1411"/>
        <end position="1550"/>
    </location>
</feature>
<dbReference type="Proteomes" id="UP001165740">
    <property type="component" value="Chromosome 8"/>
</dbReference>
<feature type="compositionally biased region" description="Basic and acidic residues" evidence="6">
    <location>
        <begin position="1721"/>
        <end position="1733"/>
    </location>
</feature>
<feature type="compositionally biased region" description="Basic and acidic residues" evidence="6">
    <location>
        <begin position="1785"/>
        <end position="1801"/>
    </location>
</feature>
<dbReference type="PANTHER" id="PTHR13743">
    <property type="entry name" value="BEIGE/BEACH-RELATED"/>
    <property type="match status" value="1"/>
</dbReference>
<dbReference type="GO" id="GO:0019901">
    <property type="term" value="F:protein kinase binding"/>
    <property type="evidence" value="ECO:0007669"/>
    <property type="project" value="TreeGrafter"/>
</dbReference>
<dbReference type="Pfam" id="PF13385">
    <property type="entry name" value="Laminin_G_3"/>
    <property type="match status" value="1"/>
</dbReference>
<feature type="repeat" description="WD" evidence="5">
    <location>
        <begin position="2929"/>
        <end position="2970"/>
    </location>
</feature>
<dbReference type="SUPFAM" id="SSF49899">
    <property type="entry name" value="Concanavalin A-like lectins/glucanases"/>
    <property type="match status" value="1"/>
</dbReference>
<organism evidence="9 10">
    <name type="scientific">Biomphalaria glabrata</name>
    <name type="common">Bloodfluke planorb</name>
    <name type="synonym">Freshwater snail</name>
    <dbReference type="NCBI Taxonomy" id="6526"/>
    <lineage>
        <taxon>Eukaryota</taxon>
        <taxon>Metazoa</taxon>
        <taxon>Spiralia</taxon>
        <taxon>Lophotrochozoa</taxon>
        <taxon>Mollusca</taxon>
        <taxon>Gastropoda</taxon>
        <taxon>Heterobranchia</taxon>
        <taxon>Euthyneura</taxon>
        <taxon>Panpulmonata</taxon>
        <taxon>Hygrophila</taxon>
        <taxon>Lymnaeoidea</taxon>
        <taxon>Planorbidae</taxon>
        <taxon>Biomphalaria</taxon>
    </lineage>
</organism>
<evidence type="ECO:0000256" key="1">
    <source>
        <dbReference type="ARBA" id="ARBA00004370"/>
    </source>
</evidence>
<dbReference type="FunFam" id="2.60.120.200:FF:000010">
    <property type="entry name" value="neurobeachin isoform X2"/>
    <property type="match status" value="1"/>
</dbReference>
<feature type="compositionally biased region" description="Polar residues" evidence="6">
    <location>
        <begin position="964"/>
        <end position="981"/>
    </location>
</feature>
<feature type="domain" description="BEACH-type PH" evidence="8">
    <location>
        <begin position="2204"/>
        <end position="2312"/>
    </location>
</feature>
<evidence type="ECO:0000256" key="2">
    <source>
        <dbReference type="ARBA" id="ARBA00022574"/>
    </source>
</evidence>
<feature type="compositionally biased region" description="Basic and acidic residues" evidence="6">
    <location>
        <begin position="1684"/>
        <end position="1710"/>
    </location>
</feature>
<feature type="compositionally biased region" description="Low complexity" evidence="6">
    <location>
        <begin position="1446"/>
        <end position="1456"/>
    </location>
</feature>
<dbReference type="SMART" id="SM01026">
    <property type="entry name" value="Beach"/>
    <property type="match status" value="1"/>
</dbReference>
<keyword evidence="4" id="KW-0472">Membrane</keyword>
<feature type="region of interest" description="Disordered" evidence="6">
    <location>
        <begin position="1564"/>
        <end position="1914"/>
    </location>
</feature>
<dbReference type="PROSITE" id="PS51783">
    <property type="entry name" value="PH_BEACH"/>
    <property type="match status" value="1"/>
</dbReference>
<dbReference type="Gene3D" id="2.30.29.30">
    <property type="entry name" value="Pleckstrin-homology domain (PH domain)/Phosphotyrosine-binding domain (PTB)"/>
    <property type="match status" value="1"/>
</dbReference>
<dbReference type="SUPFAM" id="SSF81837">
    <property type="entry name" value="BEACH domain"/>
    <property type="match status" value="1"/>
</dbReference>
<feature type="compositionally biased region" description="Basic and acidic residues" evidence="6">
    <location>
        <begin position="1759"/>
        <end position="1770"/>
    </location>
</feature>
<dbReference type="InterPro" id="IPR031570">
    <property type="entry name" value="NBEA/BDCP_DUF4704"/>
</dbReference>
<reference evidence="10" key="1">
    <citation type="submission" date="2025-08" db="UniProtKB">
        <authorList>
            <consortium name="RefSeq"/>
        </authorList>
    </citation>
    <scope>IDENTIFICATION</scope>
</reference>
<dbReference type="SUPFAM" id="SSF48371">
    <property type="entry name" value="ARM repeat"/>
    <property type="match status" value="1"/>
</dbReference>
<dbReference type="Pfam" id="PF14844">
    <property type="entry name" value="PH_BEACH"/>
    <property type="match status" value="1"/>
</dbReference>
<dbReference type="FunFam" id="1.10.1540.10:FF:000001">
    <property type="entry name" value="neurobeachin isoform X1"/>
    <property type="match status" value="1"/>
</dbReference>
<dbReference type="InterPro" id="IPR036372">
    <property type="entry name" value="BEACH_dom_sf"/>
</dbReference>
<dbReference type="RefSeq" id="XP_055893437.1">
    <property type="nucleotide sequence ID" value="XM_056037462.1"/>
</dbReference>
<dbReference type="InterPro" id="IPR050865">
    <property type="entry name" value="BEACH_Domain"/>
</dbReference>
<evidence type="ECO:0000259" key="8">
    <source>
        <dbReference type="PROSITE" id="PS51783"/>
    </source>
</evidence>
<feature type="compositionally biased region" description="Low complexity" evidence="6">
    <location>
        <begin position="1774"/>
        <end position="1784"/>
    </location>
</feature>
<dbReference type="Pfam" id="PF20425">
    <property type="entry name" value="Neurobeachin"/>
    <property type="match status" value="1"/>
</dbReference>
<dbReference type="GO" id="GO:0005829">
    <property type="term" value="C:cytosol"/>
    <property type="evidence" value="ECO:0007669"/>
    <property type="project" value="TreeGrafter"/>
</dbReference>
<name>A0A9W3B1Q3_BIOGL</name>